<dbReference type="PROSITE" id="PS00061">
    <property type="entry name" value="ADH_SHORT"/>
    <property type="match status" value="1"/>
</dbReference>
<dbReference type="Proteomes" id="UP000282195">
    <property type="component" value="Plasmid pRCCGE525c"/>
</dbReference>
<dbReference type="InterPro" id="IPR036291">
    <property type="entry name" value="NAD(P)-bd_dom_sf"/>
</dbReference>
<dbReference type="InterPro" id="IPR002347">
    <property type="entry name" value="SDR_fam"/>
</dbReference>
<accession>A0A387G0X4</accession>
<evidence type="ECO:0000256" key="3">
    <source>
        <dbReference type="RuleBase" id="RU000363"/>
    </source>
</evidence>
<keyword evidence="5" id="KW-1185">Reference proteome</keyword>
<dbReference type="InterPro" id="IPR020904">
    <property type="entry name" value="Sc_DH/Rdtase_CS"/>
</dbReference>
<dbReference type="PANTHER" id="PTHR43976">
    <property type="entry name" value="SHORT CHAIN DEHYDROGENASE"/>
    <property type="match status" value="1"/>
</dbReference>
<proteinExistence type="inferred from homology"/>
<dbReference type="InterPro" id="IPR051911">
    <property type="entry name" value="SDR_oxidoreductase"/>
</dbReference>
<dbReference type="PRINTS" id="PR00080">
    <property type="entry name" value="SDRFAMILY"/>
</dbReference>
<organism evidence="4 5">
    <name type="scientific">Rhizobium jaguaris</name>
    <dbReference type="NCBI Taxonomy" id="1312183"/>
    <lineage>
        <taxon>Bacteria</taxon>
        <taxon>Pseudomonadati</taxon>
        <taxon>Pseudomonadota</taxon>
        <taxon>Alphaproteobacteria</taxon>
        <taxon>Hyphomicrobiales</taxon>
        <taxon>Rhizobiaceae</taxon>
        <taxon>Rhizobium/Agrobacterium group</taxon>
        <taxon>Rhizobium</taxon>
    </lineage>
</organism>
<dbReference type="Pfam" id="PF00106">
    <property type="entry name" value="adh_short"/>
    <property type="match status" value="1"/>
</dbReference>
<keyword evidence="4" id="KW-0614">Plasmid</keyword>
<comment type="similarity">
    <text evidence="1 3">Belongs to the short-chain dehydrogenases/reductases (SDR) family.</text>
</comment>
<dbReference type="OrthoDB" id="9793825at2"/>
<sequence>MPTWFITGCSTGFGREIALKILSRGWQAVVTARNPADVADIAAISPDRCLALPLDVKDRRSIDSAVAAAIDRFGSIDVLVNNAGYGYRSAVEEGEEEEIRTVFETNVFGLTFVTQAVLPHMRARRRGHIVNLSSIAGRIAQPGSGFYAGTKFAVEGISDALRKELQPLGIGVMLVEPGGFRTDFAGRSLRQSKEPIADYATTSGLRRRENSRIDGNQPGDPVRAAEAIIQAVLAEAPPFRLVLGADASRRLRDELKAQLRELEAWHQVAVDADFPV</sequence>
<evidence type="ECO:0000256" key="2">
    <source>
        <dbReference type="ARBA" id="ARBA00023002"/>
    </source>
</evidence>
<dbReference type="PANTHER" id="PTHR43976:SF16">
    <property type="entry name" value="SHORT-CHAIN DEHYDROGENASE_REDUCTASE FAMILY PROTEIN"/>
    <property type="match status" value="1"/>
</dbReference>
<dbReference type="CDD" id="cd05374">
    <property type="entry name" value="17beta-HSD-like_SDR_c"/>
    <property type="match status" value="1"/>
</dbReference>
<dbReference type="NCBIfam" id="NF004824">
    <property type="entry name" value="PRK06180.1"/>
    <property type="match status" value="1"/>
</dbReference>
<dbReference type="AlphaFoldDB" id="A0A387G0X4"/>
<dbReference type="KEGG" id="rjg:CCGE525_23630"/>
<evidence type="ECO:0000256" key="1">
    <source>
        <dbReference type="ARBA" id="ARBA00006484"/>
    </source>
</evidence>
<dbReference type="PRINTS" id="PR00081">
    <property type="entry name" value="GDHRDH"/>
</dbReference>
<dbReference type="EMBL" id="CP032695">
    <property type="protein sequence ID" value="AYG61861.1"/>
    <property type="molecule type" value="Genomic_DNA"/>
</dbReference>
<dbReference type="Gene3D" id="3.40.50.720">
    <property type="entry name" value="NAD(P)-binding Rossmann-like Domain"/>
    <property type="match status" value="1"/>
</dbReference>
<name>A0A387G0X4_9HYPH</name>
<evidence type="ECO:0000313" key="4">
    <source>
        <dbReference type="EMBL" id="AYG61861.1"/>
    </source>
</evidence>
<dbReference type="SUPFAM" id="SSF51735">
    <property type="entry name" value="NAD(P)-binding Rossmann-fold domains"/>
    <property type="match status" value="1"/>
</dbReference>
<reference evidence="4 5" key="1">
    <citation type="submission" date="2018-10" db="EMBL/GenBank/DDBJ databases">
        <title>Rhizobium etli, R. leguminosarum and a new Rhizobium genospecies from Phaseolus dumosus.</title>
        <authorList>
            <person name="Ramirez-Puebla S.T."/>
            <person name="Rogel-Hernandez M.A."/>
            <person name="Guerrero G."/>
            <person name="Ormeno-Orrillo E."/>
            <person name="Martinez-Romero J.C."/>
            <person name="Negrete-Yankelevich S."/>
            <person name="Martinez-Romero E."/>
        </authorList>
    </citation>
    <scope>NUCLEOTIDE SEQUENCE [LARGE SCALE GENOMIC DNA]</scope>
    <source>
        <strain evidence="4 5">CCGE525</strain>
        <plasmid evidence="5">prccge525c</plasmid>
    </source>
</reference>
<geneLocation type="plasmid" evidence="5">
    <name>prccge525c</name>
</geneLocation>
<gene>
    <name evidence="4" type="ORF">CCGE525_23630</name>
</gene>
<dbReference type="GO" id="GO:0016491">
    <property type="term" value="F:oxidoreductase activity"/>
    <property type="evidence" value="ECO:0007669"/>
    <property type="project" value="UniProtKB-KW"/>
</dbReference>
<protein>
    <submittedName>
        <fullName evidence="4">SDR family NAD(P)-dependent oxidoreductase</fullName>
    </submittedName>
</protein>
<evidence type="ECO:0000313" key="5">
    <source>
        <dbReference type="Proteomes" id="UP000282195"/>
    </source>
</evidence>
<dbReference type="RefSeq" id="WP_120706797.1">
    <property type="nucleotide sequence ID" value="NZ_CP032695.1"/>
</dbReference>
<keyword evidence="2" id="KW-0560">Oxidoreductase</keyword>